<sequence>MEFSMDGIGRLLLIWSGLGIKSMVGNVGMYVCSCSRNDCYIRIVYGCLVKMISWGLLRVWVVRDWRLTGVGAGDRAARLSLANTYELMTRTWRQGGLFLRGRAGLVCFGWSGALLQGYCLRDILDIA</sequence>
<name>A0A1M3TN65_ASPLC</name>
<dbReference type="EMBL" id="KV878239">
    <property type="protein sequence ID" value="OJZ88287.1"/>
    <property type="molecule type" value="Genomic_DNA"/>
</dbReference>
<reference evidence="3" key="1">
    <citation type="journal article" date="2017" name="Genome Biol.">
        <title>Comparative genomics reveals high biological diversity and specific adaptations in the industrially and medically important fungal genus Aspergillus.</title>
        <authorList>
            <person name="de Vries R.P."/>
            <person name="Riley R."/>
            <person name="Wiebenga A."/>
            <person name="Aguilar-Osorio G."/>
            <person name="Amillis S."/>
            <person name="Uchima C.A."/>
            <person name="Anderluh G."/>
            <person name="Asadollahi M."/>
            <person name="Askin M."/>
            <person name="Barry K."/>
            <person name="Battaglia E."/>
            <person name="Bayram O."/>
            <person name="Benocci T."/>
            <person name="Braus-Stromeyer S.A."/>
            <person name="Caldana C."/>
            <person name="Canovas D."/>
            <person name="Cerqueira G.C."/>
            <person name="Chen F."/>
            <person name="Chen W."/>
            <person name="Choi C."/>
            <person name="Clum A."/>
            <person name="Dos Santos R.A."/>
            <person name="Damasio A.R."/>
            <person name="Diallinas G."/>
            <person name="Emri T."/>
            <person name="Fekete E."/>
            <person name="Flipphi M."/>
            <person name="Freyberg S."/>
            <person name="Gallo A."/>
            <person name="Gournas C."/>
            <person name="Habgood R."/>
            <person name="Hainaut M."/>
            <person name="Harispe M.L."/>
            <person name="Henrissat B."/>
            <person name="Hilden K.S."/>
            <person name="Hope R."/>
            <person name="Hossain A."/>
            <person name="Karabika E."/>
            <person name="Karaffa L."/>
            <person name="Karanyi Z."/>
            <person name="Krasevec N."/>
            <person name="Kuo A."/>
            <person name="Kusch H."/>
            <person name="LaButti K."/>
            <person name="Lagendijk E.L."/>
            <person name="Lapidus A."/>
            <person name="Levasseur A."/>
            <person name="Lindquist E."/>
            <person name="Lipzen A."/>
            <person name="Logrieco A.F."/>
            <person name="MacCabe A."/>
            <person name="Maekelae M.R."/>
            <person name="Malavazi I."/>
            <person name="Melin P."/>
            <person name="Meyer V."/>
            <person name="Mielnichuk N."/>
            <person name="Miskei M."/>
            <person name="Molnar A.P."/>
            <person name="Mule G."/>
            <person name="Ngan C.Y."/>
            <person name="Orejas M."/>
            <person name="Orosz E."/>
            <person name="Ouedraogo J.P."/>
            <person name="Overkamp K.M."/>
            <person name="Park H.-S."/>
            <person name="Perrone G."/>
            <person name="Piumi F."/>
            <person name="Punt P.J."/>
            <person name="Ram A.F."/>
            <person name="Ramon A."/>
            <person name="Rauscher S."/>
            <person name="Record E."/>
            <person name="Riano-Pachon D.M."/>
            <person name="Robert V."/>
            <person name="Roehrig J."/>
            <person name="Ruller R."/>
            <person name="Salamov A."/>
            <person name="Salih N.S."/>
            <person name="Samson R.A."/>
            <person name="Sandor E."/>
            <person name="Sanguinetti M."/>
            <person name="Schuetze T."/>
            <person name="Sepcic K."/>
            <person name="Shelest E."/>
            <person name="Sherlock G."/>
            <person name="Sophianopoulou V."/>
            <person name="Squina F.M."/>
            <person name="Sun H."/>
            <person name="Susca A."/>
            <person name="Todd R.B."/>
            <person name="Tsang A."/>
            <person name="Unkles S.E."/>
            <person name="van de Wiele N."/>
            <person name="van Rossen-Uffink D."/>
            <person name="Oliveira J.V."/>
            <person name="Vesth T.C."/>
            <person name="Visser J."/>
            <person name="Yu J.-H."/>
            <person name="Zhou M."/>
            <person name="Andersen M.R."/>
            <person name="Archer D.B."/>
            <person name="Baker S.E."/>
            <person name="Benoit I."/>
            <person name="Brakhage A.A."/>
            <person name="Braus G.H."/>
            <person name="Fischer R."/>
            <person name="Frisvad J.C."/>
            <person name="Goldman G.H."/>
            <person name="Houbraken J."/>
            <person name="Oakley B."/>
            <person name="Pocsi I."/>
            <person name="Scazzocchio C."/>
            <person name="Seiboth B."/>
            <person name="vanKuyk P.A."/>
            <person name="Wortman J."/>
            <person name="Dyer P.S."/>
            <person name="Grigoriev I.V."/>
        </authorList>
    </citation>
    <scope>NUCLEOTIDE SEQUENCE [LARGE SCALE GENOMIC DNA]</scope>
    <source>
        <strain evidence="3">CBS 106.47</strain>
    </source>
</reference>
<gene>
    <name evidence="2" type="ORF">ASPFODRAFT_537305</name>
</gene>
<organism evidence="2 3">
    <name type="scientific">Aspergillus luchuensis (strain CBS 106.47)</name>
    <dbReference type="NCBI Taxonomy" id="1137211"/>
    <lineage>
        <taxon>Eukaryota</taxon>
        <taxon>Fungi</taxon>
        <taxon>Dikarya</taxon>
        <taxon>Ascomycota</taxon>
        <taxon>Pezizomycotina</taxon>
        <taxon>Eurotiomycetes</taxon>
        <taxon>Eurotiomycetidae</taxon>
        <taxon>Eurotiales</taxon>
        <taxon>Aspergillaceae</taxon>
        <taxon>Aspergillus</taxon>
        <taxon>Aspergillus subgen. Circumdati</taxon>
    </lineage>
</organism>
<evidence type="ECO:0000313" key="2">
    <source>
        <dbReference type="EMBL" id="OJZ88287.1"/>
    </source>
</evidence>
<dbReference type="Proteomes" id="UP000184063">
    <property type="component" value="Unassembled WGS sequence"/>
</dbReference>
<evidence type="ECO:0000313" key="3">
    <source>
        <dbReference type="Proteomes" id="UP000184063"/>
    </source>
</evidence>
<feature type="transmembrane region" description="Helical" evidence="1">
    <location>
        <begin position="43"/>
        <end position="61"/>
    </location>
</feature>
<keyword evidence="1" id="KW-0812">Transmembrane</keyword>
<proteinExistence type="predicted"/>
<feature type="transmembrane region" description="Helical" evidence="1">
    <location>
        <begin position="12"/>
        <end position="31"/>
    </location>
</feature>
<protein>
    <submittedName>
        <fullName evidence="2">Uncharacterized protein</fullName>
    </submittedName>
</protein>
<keyword evidence="1" id="KW-0472">Membrane</keyword>
<dbReference type="AlphaFoldDB" id="A0A1M3TN65"/>
<accession>A0A1M3TN65</accession>
<keyword evidence="1" id="KW-1133">Transmembrane helix</keyword>
<evidence type="ECO:0000256" key="1">
    <source>
        <dbReference type="SAM" id="Phobius"/>
    </source>
</evidence>
<dbReference type="VEuPathDB" id="FungiDB:ASPFODRAFT_537305"/>